<keyword evidence="1" id="KW-0812">Transmembrane</keyword>
<dbReference type="EMBL" id="DVMJ01000034">
    <property type="protein sequence ID" value="HIU13270.1"/>
    <property type="molecule type" value="Genomic_DNA"/>
</dbReference>
<keyword evidence="1" id="KW-0472">Membrane</keyword>
<reference evidence="2" key="2">
    <citation type="journal article" date="2021" name="PeerJ">
        <title>Extensive microbial diversity within the chicken gut microbiome revealed by metagenomics and culture.</title>
        <authorList>
            <person name="Gilroy R."/>
            <person name="Ravi A."/>
            <person name="Getino M."/>
            <person name="Pursley I."/>
            <person name="Horton D.L."/>
            <person name="Alikhan N.F."/>
            <person name="Baker D."/>
            <person name="Gharbi K."/>
            <person name="Hall N."/>
            <person name="Watson M."/>
            <person name="Adriaenssens E.M."/>
            <person name="Foster-Nyarko E."/>
            <person name="Jarju S."/>
            <person name="Secka A."/>
            <person name="Antonio M."/>
            <person name="Oren A."/>
            <person name="Chaudhuri R.R."/>
            <person name="La Ragione R."/>
            <person name="Hildebrand F."/>
            <person name="Pallen M.J."/>
        </authorList>
    </citation>
    <scope>NUCLEOTIDE SEQUENCE</scope>
    <source>
        <strain evidence="2">CHK195-11698</strain>
    </source>
</reference>
<name>A0A9D1L014_9FIRM</name>
<keyword evidence="1" id="KW-1133">Transmembrane helix</keyword>
<organism evidence="2 3">
    <name type="scientific">Candidatus Fimiplasma intestinipullorum</name>
    <dbReference type="NCBI Taxonomy" id="2840825"/>
    <lineage>
        <taxon>Bacteria</taxon>
        <taxon>Bacillati</taxon>
        <taxon>Bacillota</taxon>
        <taxon>Clostridia</taxon>
        <taxon>Eubacteriales</taxon>
        <taxon>Candidatus Fimiplasma</taxon>
    </lineage>
</organism>
<feature type="transmembrane region" description="Helical" evidence="1">
    <location>
        <begin position="39"/>
        <end position="61"/>
    </location>
</feature>
<accession>A0A9D1L014</accession>
<sequence>MHIKVYTPGELWIRFVAIFASLLALWLVKFGLVDASLPLIFAFSGVYSLIFSIFMFIYAIIMVKFLQDQKMTLPVLLSLAVIRYFVMFSLFEGLTHVFRTMVFSSWWMHPVVFVIVEAVAGIALQLNPKKGE</sequence>
<evidence type="ECO:0000256" key="1">
    <source>
        <dbReference type="SAM" id="Phobius"/>
    </source>
</evidence>
<proteinExistence type="predicted"/>
<evidence type="ECO:0000313" key="2">
    <source>
        <dbReference type="EMBL" id="HIU13270.1"/>
    </source>
</evidence>
<comment type="caution">
    <text evidence="2">The sequence shown here is derived from an EMBL/GenBank/DDBJ whole genome shotgun (WGS) entry which is preliminary data.</text>
</comment>
<feature type="transmembrane region" description="Helical" evidence="1">
    <location>
        <begin position="73"/>
        <end position="94"/>
    </location>
</feature>
<evidence type="ECO:0000313" key="3">
    <source>
        <dbReference type="Proteomes" id="UP000824175"/>
    </source>
</evidence>
<dbReference type="Proteomes" id="UP000824175">
    <property type="component" value="Unassembled WGS sequence"/>
</dbReference>
<dbReference type="AlphaFoldDB" id="A0A9D1L014"/>
<protein>
    <submittedName>
        <fullName evidence="2">Uncharacterized protein</fullName>
    </submittedName>
</protein>
<reference evidence="2" key="1">
    <citation type="submission" date="2020-10" db="EMBL/GenBank/DDBJ databases">
        <authorList>
            <person name="Gilroy R."/>
        </authorList>
    </citation>
    <scope>NUCLEOTIDE SEQUENCE</scope>
    <source>
        <strain evidence="2">CHK195-11698</strain>
    </source>
</reference>
<gene>
    <name evidence="2" type="ORF">IAD15_04290</name>
</gene>
<feature type="transmembrane region" description="Helical" evidence="1">
    <location>
        <begin position="12"/>
        <end position="33"/>
    </location>
</feature>
<feature type="transmembrane region" description="Helical" evidence="1">
    <location>
        <begin position="106"/>
        <end position="126"/>
    </location>
</feature>